<evidence type="ECO:0000256" key="2">
    <source>
        <dbReference type="ARBA" id="ARBA00022475"/>
    </source>
</evidence>
<organism evidence="7 8">
    <name type="scientific">[Roseibacterium] beibuensis</name>
    <dbReference type="NCBI Taxonomy" id="1193142"/>
    <lineage>
        <taxon>Bacteria</taxon>
        <taxon>Pseudomonadati</taxon>
        <taxon>Pseudomonadota</taxon>
        <taxon>Alphaproteobacteria</taxon>
        <taxon>Rhodobacterales</taxon>
        <taxon>Roseobacteraceae</taxon>
        <taxon>Roseicyclus</taxon>
    </lineage>
</organism>
<evidence type="ECO:0000256" key="3">
    <source>
        <dbReference type="ARBA" id="ARBA00022519"/>
    </source>
</evidence>
<keyword evidence="2" id="KW-1003">Cell membrane</keyword>
<evidence type="ECO:0000256" key="4">
    <source>
        <dbReference type="ARBA" id="ARBA00022679"/>
    </source>
</evidence>
<protein>
    <submittedName>
        <fullName evidence="7">Lysophospholipid acyltransferase family protein</fullName>
    </submittedName>
</protein>
<comment type="subcellular location">
    <subcellularLocation>
        <location evidence="1">Cell inner membrane</location>
    </subcellularLocation>
</comment>
<dbReference type="CDD" id="cd07984">
    <property type="entry name" value="LPLAT_LABLAT-like"/>
    <property type="match status" value="1"/>
</dbReference>
<name>A0ABP9L251_9RHOB</name>
<sequence length="310" mass="35057">MSKRKRINWIDWLSDLAARTLIAAIRLIPWRWRVPMMGALMARVIGPLAGYRRRAEENLAYIHPEMGGAERRRIATAVLDNIGRTIIENYSPRDQIARFADLEPTGPGWPIVARALEQNRPMLFVTGHFGNWQIGRVALNAKGFEIGGLYRPFNNPYANAHYVWSVEAVGGKAYSRDRRGLAAFLKTLRGGGQAAMMLDQFVSDGAFLSFMGKPALTSLSAAEMALRHDALLVPIYCPRGPGGMSFTVEIEAPIPQGTPEEMTQALNDSLDAQIRKRPEQWFWIHRRWKPERLERKRRKRLAAEKAASHD</sequence>
<keyword evidence="8" id="KW-1185">Reference proteome</keyword>
<evidence type="ECO:0000313" key="7">
    <source>
        <dbReference type="EMBL" id="GAA5068062.1"/>
    </source>
</evidence>
<dbReference type="Proteomes" id="UP001499910">
    <property type="component" value="Unassembled WGS sequence"/>
</dbReference>
<keyword evidence="6 7" id="KW-0012">Acyltransferase</keyword>
<dbReference type="PANTHER" id="PTHR30606:SF10">
    <property type="entry name" value="PHOSPHATIDYLINOSITOL MANNOSIDE ACYLTRANSFERASE"/>
    <property type="match status" value="1"/>
</dbReference>
<comment type="caution">
    <text evidence="7">The sequence shown here is derived from an EMBL/GenBank/DDBJ whole genome shotgun (WGS) entry which is preliminary data.</text>
</comment>
<accession>A0ABP9L251</accession>
<dbReference type="InterPro" id="IPR004960">
    <property type="entry name" value="LipA_acyltrans"/>
</dbReference>
<reference evidence="8" key="1">
    <citation type="journal article" date="2019" name="Int. J. Syst. Evol. Microbiol.">
        <title>The Global Catalogue of Microorganisms (GCM) 10K type strain sequencing project: providing services to taxonomists for standard genome sequencing and annotation.</title>
        <authorList>
            <consortium name="The Broad Institute Genomics Platform"/>
            <consortium name="The Broad Institute Genome Sequencing Center for Infectious Disease"/>
            <person name="Wu L."/>
            <person name="Ma J."/>
        </authorList>
    </citation>
    <scope>NUCLEOTIDE SEQUENCE [LARGE SCALE GENOMIC DNA]</scope>
    <source>
        <strain evidence="8">JCM 18015</strain>
    </source>
</reference>
<proteinExistence type="predicted"/>
<dbReference type="PANTHER" id="PTHR30606">
    <property type="entry name" value="LIPID A BIOSYNTHESIS LAUROYL ACYLTRANSFERASE"/>
    <property type="match status" value="1"/>
</dbReference>
<evidence type="ECO:0000256" key="6">
    <source>
        <dbReference type="ARBA" id="ARBA00023315"/>
    </source>
</evidence>
<evidence type="ECO:0000313" key="8">
    <source>
        <dbReference type="Proteomes" id="UP001499910"/>
    </source>
</evidence>
<dbReference type="EMBL" id="BAABHW010000001">
    <property type="protein sequence ID" value="GAA5068062.1"/>
    <property type="molecule type" value="Genomic_DNA"/>
</dbReference>
<evidence type="ECO:0000256" key="1">
    <source>
        <dbReference type="ARBA" id="ARBA00004533"/>
    </source>
</evidence>
<keyword evidence="4" id="KW-0808">Transferase</keyword>
<keyword evidence="3" id="KW-0997">Cell inner membrane</keyword>
<dbReference type="Pfam" id="PF03279">
    <property type="entry name" value="Lip_A_acyltrans"/>
    <property type="match status" value="1"/>
</dbReference>
<dbReference type="GO" id="GO:0016746">
    <property type="term" value="F:acyltransferase activity"/>
    <property type="evidence" value="ECO:0007669"/>
    <property type="project" value="UniProtKB-KW"/>
</dbReference>
<gene>
    <name evidence="7" type="ORF">GCM10023209_08260</name>
</gene>
<keyword evidence="5" id="KW-0472">Membrane</keyword>
<evidence type="ECO:0000256" key="5">
    <source>
        <dbReference type="ARBA" id="ARBA00023136"/>
    </source>
</evidence>
<dbReference type="RefSeq" id="WP_259546503.1">
    <property type="nucleotide sequence ID" value="NZ_BAABHW010000001.1"/>
</dbReference>